<dbReference type="Gene3D" id="3.40.50.150">
    <property type="entry name" value="Vaccinia Virus protein VP39"/>
    <property type="match status" value="1"/>
</dbReference>
<evidence type="ECO:0000313" key="2">
    <source>
        <dbReference type="Proteomes" id="UP000028073"/>
    </source>
</evidence>
<dbReference type="CDD" id="cd02440">
    <property type="entry name" value="AdoMet_MTases"/>
    <property type="match status" value="1"/>
</dbReference>
<evidence type="ECO:0000313" key="1">
    <source>
        <dbReference type="EMBL" id="KEQ18322.1"/>
    </source>
</evidence>
<dbReference type="OrthoDB" id="9792690at2"/>
<gene>
    <name evidence="1" type="ORF">GZ78_12440</name>
</gene>
<dbReference type="Proteomes" id="UP000028073">
    <property type="component" value="Unassembled WGS sequence"/>
</dbReference>
<proteinExistence type="predicted"/>
<comment type="caution">
    <text evidence="1">The sequence shown here is derived from an EMBL/GenBank/DDBJ whole genome shotgun (WGS) entry which is preliminary data.</text>
</comment>
<dbReference type="InterPro" id="IPR010743">
    <property type="entry name" value="Methionine_synth_MetW"/>
</dbReference>
<dbReference type="NCBIfam" id="TIGR02081">
    <property type="entry name" value="metW"/>
    <property type="match status" value="1"/>
</dbReference>
<dbReference type="AlphaFoldDB" id="A0A081NIP9"/>
<dbReference type="InterPro" id="IPR029063">
    <property type="entry name" value="SAM-dependent_MTases_sf"/>
</dbReference>
<organism evidence="1 2">
    <name type="scientific">Endozoicomonas numazuensis</name>
    <dbReference type="NCBI Taxonomy" id="1137799"/>
    <lineage>
        <taxon>Bacteria</taxon>
        <taxon>Pseudomonadati</taxon>
        <taxon>Pseudomonadota</taxon>
        <taxon>Gammaproteobacteria</taxon>
        <taxon>Oceanospirillales</taxon>
        <taxon>Endozoicomonadaceae</taxon>
        <taxon>Endozoicomonas</taxon>
    </lineage>
</organism>
<dbReference type="Pfam" id="PF07021">
    <property type="entry name" value="MetW"/>
    <property type="match status" value="1"/>
</dbReference>
<sequence>MSTRVDFAIISDWIDQGSHILDLACGDGTLLADLSKDKQVRGYGLEINPQNIQNCIEKGVSVLEQNIDQGLGNFEDQSFDTVVMAQALQALQFPHLALDEMLRVGRECIVTFPNFGHWRCRWHLATKGRMPVSRFMPYTWYDTPNIHFCTFKDFEDLCRQKKLKIINRMVTDNANRGGWRTHLFPNLMGEVAIYHLTRGE</sequence>
<dbReference type="SUPFAM" id="SSF53335">
    <property type="entry name" value="S-adenosyl-L-methionine-dependent methyltransferases"/>
    <property type="match status" value="1"/>
</dbReference>
<protein>
    <submittedName>
        <fullName evidence="1">Methionine biosynthesis protein MetW</fullName>
    </submittedName>
</protein>
<dbReference type="STRING" id="1137799.GZ78_12440"/>
<accession>A0A081NIP9</accession>
<dbReference type="eggNOG" id="COG2226">
    <property type="taxonomic scope" value="Bacteria"/>
</dbReference>
<dbReference type="RefSeq" id="WP_034835517.1">
    <property type="nucleotide sequence ID" value="NZ_JOKH01000002.1"/>
</dbReference>
<reference evidence="1 2" key="1">
    <citation type="submission" date="2014-06" db="EMBL/GenBank/DDBJ databases">
        <title>Whole Genome Sequences of Three Symbiotic Endozoicomonas Bacteria.</title>
        <authorList>
            <person name="Neave M.J."/>
            <person name="Apprill A."/>
            <person name="Voolstra C.R."/>
        </authorList>
    </citation>
    <scope>NUCLEOTIDE SEQUENCE [LARGE SCALE GENOMIC DNA]</scope>
    <source>
        <strain evidence="1 2">DSM 25634</strain>
    </source>
</reference>
<keyword evidence="2" id="KW-1185">Reference proteome</keyword>
<name>A0A081NIP9_9GAMM</name>
<dbReference type="EMBL" id="JOKH01000002">
    <property type="protein sequence ID" value="KEQ18322.1"/>
    <property type="molecule type" value="Genomic_DNA"/>
</dbReference>